<proteinExistence type="predicted"/>
<evidence type="ECO:0000313" key="4">
    <source>
        <dbReference type="EMBL" id="GEP97263.1"/>
    </source>
</evidence>
<organism evidence="4 5">
    <name type="scientific">Chitinophaga cymbidii</name>
    <dbReference type="NCBI Taxonomy" id="1096750"/>
    <lineage>
        <taxon>Bacteria</taxon>
        <taxon>Pseudomonadati</taxon>
        <taxon>Bacteroidota</taxon>
        <taxon>Chitinophagia</taxon>
        <taxon>Chitinophagales</taxon>
        <taxon>Chitinophagaceae</taxon>
        <taxon>Chitinophaga</taxon>
    </lineage>
</organism>
<gene>
    <name evidence="4" type="ORF">CCY01nite_35230</name>
</gene>
<reference evidence="4 5" key="1">
    <citation type="submission" date="2019-07" db="EMBL/GenBank/DDBJ databases">
        <title>Whole genome shotgun sequence of Chitinophaga cymbidii NBRC 109752.</title>
        <authorList>
            <person name="Hosoyama A."/>
            <person name="Uohara A."/>
            <person name="Ohji S."/>
            <person name="Ichikawa N."/>
        </authorList>
    </citation>
    <scope>NUCLEOTIDE SEQUENCE [LARGE SCALE GENOMIC DNA]</scope>
    <source>
        <strain evidence="4 5">NBRC 109752</strain>
    </source>
</reference>
<feature type="transmembrane region" description="Helical" evidence="2">
    <location>
        <begin position="30"/>
        <end position="48"/>
    </location>
</feature>
<keyword evidence="2" id="KW-0472">Membrane</keyword>
<dbReference type="EMBL" id="BKAU01000004">
    <property type="protein sequence ID" value="GEP97263.1"/>
    <property type="molecule type" value="Genomic_DNA"/>
</dbReference>
<dbReference type="Proteomes" id="UP000321436">
    <property type="component" value="Unassembled WGS sequence"/>
</dbReference>
<dbReference type="InterPro" id="IPR006680">
    <property type="entry name" value="Amidohydro-rel"/>
</dbReference>
<dbReference type="InterPro" id="IPR032466">
    <property type="entry name" value="Metal_Hydrolase"/>
</dbReference>
<protein>
    <recommendedName>
        <fullName evidence="3">Amidohydrolase-related domain-containing protein</fullName>
    </recommendedName>
</protein>
<evidence type="ECO:0000259" key="3">
    <source>
        <dbReference type="Pfam" id="PF04909"/>
    </source>
</evidence>
<accession>A0A512RNJ6</accession>
<dbReference type="GO" id="GO:0016831">
    <property type="term" value="F:carboxy-lyase activity"/>
    <property type="evidence" value="ECO:0007669"/>
    <property type="project" value="InterPro"/>
</dbReference>
<feature type="transmembrane region" description="Helical" evidence="2">
    <location>
        <begin position="129"/>
        <end position="152"/>
    </location>
</feature>
<feature type="domain" description="Amidohydrolase-related" evidence="3">
    <location>
        <begin position="450"/>
        <end position="538"/>
    </location>
</feature>
<keyword evidence="5" id="KW-1185">Reference proteome</keyword>
<keyword evidence="2" id="KW-0812">Transmembrane</keyword>
<keyword evidence="2" id="KW-1133">Transmembrane helix</keyword>
<dbReference type="PANTHER" id="PTHR21240">
    <property type="entry name" value="2-AMINO-3-CARBOXYLMUCONATE-6-SEMIALDEHYDE DECARBOXYLASE"/>
    <property type="match status" value="1"/>
</dbReference>
<sequence>MKQAFINCHTHVFTGDHVPPYLGKKMLPAPLGYILTIPLVVNFFRWWYYKVKPFQYGRFARRFRKRYYEAGLWLHQHKAISLLLKVIAGILTLDAILIVLGWSVTGYPWLDAVTQFFIRWHLLPVQPALQYGILVLVLLLIPSGRNLVWFIATRTLKLLKILPGPKTRQYLIRYMSIGRFAFYRKQHNIFHTLTRQYPLHTRFVILPMDMDYMDAGKPRHNYIQQLTELKRLRKNNPDTALPFVFADPRRLQADPGYMNVVKECLEQDHFAGIKTYPALGYYPFDKDLLPLMLYACEHEIPVLNHCIRGVIFYRGAKKKEWNYHPVFSQSTDDEKLQLFQKKNVDFSTNFTHPLNYLCLLDEKRLRQLLVHYNDKALFDLFGFTDADTPLQKDLSKLKICFGHFGGEDEWARYLESDRDLRNNILQFHPERGLNFTEDSALEGIWRYASWFSIIYSLMLQYPNVYADISYILHDAQTHPLLKTTLLPQSGVSDRVLFGTDFYVVRSQQSDKQMWANMVAALSPEELEQMAIINPRKFLFNRLHGAMGG</sequence>
<evidence type="ECO:0000313" key="5">
    <source>
        <dbReference type="Proteomes" id="UP000321436"/>
    </source>
</evidence>
<evidence type="ECO:0000256" key="2">
    <source>
        <dbReference type="SAM" id="Phobius"/>
    </source>
</evidence>
<comment type="caution">
    <text evidence="4">The sequence shown here is derived from an EMBL/GenBank/DDBJ whole genome shotgun (WGS) entry which is preliminary data.</text>
</comment>
<dbReference type="AlphaFoldDB" id="A0A512RNJ6"/>
<dbReference type="RefSeq" id="WP_146864663.1">
    <property type="nucleotide sequence ID" value="NZ_BKAU01000004.1"/>
</dbReference>
<feature type="transmembrane region" description="Helical" evidence="2">
    <location>
        <begin position="82"/>
        <end position="109"/>
    </location>
</feature>
<dbReference type="Pfam" id="PF04909">
    <property type="entry name" value="Amidohydro_2"/>
    <property type="match status" value="1"/>
</dbReference>
<keyword evidence="1" id="KW-0456">Lyase</keyword>
<evidence type="ECO:0000256" key="1">
    <source>
        <dbReference type="ARBA" id="ARBA00023239"/>
    </source>
</evidence>
<dbReference type="Gene3D" id="3.20.20.140">
    <property type="entry name" value="Metal-dependent hydrolases"/>
    <property type="match status" value="1"/>
</dbReference>
<name>A0A512RNJ6_9BACT</name>
<dbReference type="InterPro" id="IPR032465">
    <property type="entry name" value="ACMSD"/>
</dbReference>
<dbReference type="SUPFAM" id="SSF51556">
    <property type="entry name" value="Metallo-dependent hydrolases"/>
    <property type="match status" value="1"/>
</dbReference>
<dbReference type="OrthoDB" id="1407586at2"/>